<evidence type="ECO:0000313" key="8">
    <source>
        <dbReference type="Proteomes" id="UP000541347"/>
    </source>
</evidence>
<keyword evidence="5" id="KW-0175">Coiled coil</keyword>
<evidence type="ECO:0000256" key="1">
    <source>
        <dbReference type="ARBA" id="ARBA00004167"/>
    </source>
</evidence>
<comment type="caution">
    <text evidence="7">The sequence shown here is derived from an EMBL/GenBank/DDBJ whole genome shotgun (WGS) entry which is preliminary data.</text>
</comment>
<comment type="subcellular location">
    <subcellularLocation>
        <location evidence="1">Membrane</location>
        <topology evidence="1">Single-pass membrane protein</topology>
    </subcellularLocation>
</comment>
<evidence type="ECO:0000313" key="7">
    <source>
        <dbReference type="EMBL" id="NBN65075.1"/>
    </source>
</evidence>
<dbReference type="InterPro" id="IPR050739">
    <property type="entry name" value="MFP"/>
</dbReference>
<accession>A0ABW9ZJM6</accession>
<dbReference type="NCBIfam" id="TIGR03794">
    <property type="entry name" value="NHLM_micro_HlyD"/>
    <property type="match status" value="1"/>
</dbReference>
<evidence type="ECO:0000256" key="6">
    <source>
        <dbReference type="SAM" id="Phobius"/>
    </source>
</evidence>
<feature type="coiled-coil region" evidence="5">
    <location>
        <begin position="213"/>
        <end position="272"/>
    </location>
</feature>
<proteinExistence type="predicted"/>
<dbReference type="PANTHER" id="PTHR30386:SF26">
    <property type="entry name" value="TRANSPORT PROTEIN COMB"/>
    <property type="match status" value="1"/>
</dbReference>
<dbReference type="Proteomes" id="UP000541347">
    <property type="component" value="Unassembled WGS sequence"/>
</dbReference>
<sequence>MATETSASQTSAAAPQTAVENQAARLFRKSALDRLSSPEQLDQLIRLTRPRDWIAMLAVLSLIGLALAWSILGRVPERVKGSGILITSGGRVVDAVAIGEGTLSEILVPVGGRVLQGEQVARVIHPALRQQLENIRAVVSERAGQLETLRGQIAEGARASKDTLAARARVLDLRVKDAQERVAVLAKQAEQDSSLFDRRLITWQQLNETRLALAQARQSELEARSQMSQLETEDISQRNANQRDIRGAEERLADARRQLAEIEIQLRQQETILSPADGRVTEWKAIPGTRIAPGQPLLSVESGATGLELLLYLPPNQGKRVKPGMDVQIAPSTVRREEFGMMEGRVSDVSDFPSTAQAMQAVLRNDQLVQSFSEKGAPYAARISLTRDPRTASGFAWSGGSGPEQQFTSGSLAEAEVTVAWRRPISYVIPWLRKITGLAG</sequence>
<dbReference type="EMBL" id="JAABLP010000004">
    <property type="protein sequence ID" value="NBN65075.1"/>
    <property type="molecule type" value="Genomic_DNA"/>
</dbReference>
<evidence type="ECO:0000256" key="4">
    <source>
        <dbReference type="ARBA" id="ARBA00023136"/>
    </source>
</evidence>
<evidence type="ECO:0000256" key="2">
    <source>
        <dbReference type="ARBA" id="ARBA00022692"/>
    </source>
</evidence>
<name>A0ABW9ZJM6_9HYPH</name>
<evidence type="ECO:0000256" key="3">
    <source>
        <dbReference type="ARBA" id="ARBA00022989"/>
    </source>
</evidence>
<gene>
    <name evidence="7" type="ORF">GWI71_15385</name>
</gene>
<feature type="transmembrane region" description="Helical" evidence="6">
    <location>
        <begin position="53"/>
        <end position="72"/>
    </location>
</feature>
<keyword evidence="4 6" id="KW-0472">Membrane</keyword>
<dbReference type="PANTHER" id="PTHR30386">
    <property type="entry name" value="MEMBRANE FUSION SUBUNIT OF EMRAB-TOLC MULTIDRUG EFFLUX PUMP"/>
    <property type="match status" value="1"/>
</dbReference>
<evidence type="ECO:0000256" key="5">
    <source>
        <dbReference type="SAM" id="Coils"/>
    </source>
</evidence>
<reference evidence="7 8" key="1">
    <citation type="submission" date="2020-01" db="EMBL/GenBank/DDBJ databases">
        <authorList>
            <person name="Peng S.Y."/>
            <person name="Li J."/>
            <person name="Wang M."/>
            <person name="Wang L."/>
            <person name="Wang C.Q."/>
            <person name="Wang J.R."/>
        </authorList>
    </citation>
    <scope>NUCLEOTIDE SEQUENCE [LARGE SCALE GENOMIC DNA]</scope>
    <source>
        <strain evidence="7 8">XCT-34</strain>
    </source>
</reference>
<dbReference type="InterPro" id="IPR022275">
    <property type="entry name" value="NHPM_bacteriocin_SS_HylD"/>
</dbReference>
<keyword evidence="8" id="KW-1185">Reference proteome</keyword>
<organism evidence="7 8">
    <name type="scientific">Pannonibacter tanglangensis</name>
    <dbReference type="NCBI Taxonomy" id="2750084"/>
    <lineage>
        <taxon>Bacteria</taxon>
        <taxon>Pseudomonadati</taxon>
        <taxon>Pseudomonadota</taxon>
        <taxon>Alphaproteobacteria</taxon>
        <taxon>Hyphomicrobiales</taxon>
        <taxon>Stappiaceae</taxon>
        <taxon>Pannonibacter</taxon>
    </lineage>
</organism>
<keyword evidence="3 6" id="KW-1133">Transmembrane helix</keyword>
<protein>
    <submittedName>
        <fullName evidence="7">NHLP bacteriocin system secretion protein</fullName>
    </submittedName>
</protein>
<dbReference type="RefSeq" id="WP_161677080.1">
    <property type="nucleotide sequence ID" value="NZ_JAABLP010000004.1"/>
</dbReference>
<keyword evidence="2 6" id="KW-0812">Transmembrane</keyword>